<dbReference type="RefSeq" id="WP_377870471.1">
    <property type="nucleotide sequence ID" value="NZ_JBHMAY010000022.1"/>
</dbReference>
<dbReference type="Pfam" id="PF01636">
    <property type="entry name" value="APH"/>
    <property type="match status" value="1"/>
</dbReference>
<organism evidence="3 4">
    <name type="scientific">Amycolatopsis halotolerans</name>
    <dbReference type="NCBI Taxonomy" id="330083"/>
    <lineage>
        <taxon>Bacteria</taxon>
        <taxon>Bacillati</taxon>
        <taxon>Actinomycetota</taxon>
        <taxon>Actinomycetes</taxon>
        <taxon>Pseudonocardiales</taxon>
        <taxon>Pseudonocardiaceae</taxon>
        <taxon>Amycolatopsis</taxon>
    </lineage>
</organism>
<dbReference type="Proteomes" id="UP001595764">
    <property type="component" value="Unassembled WGS sequence"/>
</dbReference>
<proteinExistence type="predicted"/>
<sequence>MSSRAWEDIPAPVRRAVEKETGKVSSSVSPSDGRNSDFLATLHSERGRFFVKGVLAGSRRERMQRIEAKSNPVLPHSVAPRLLWEAEADGWSLLGFEHVAGRHANLEPGSPDLPLVADTAVTMAPALAHCSLDLPSAAEQWAWSSPWRRLSKQPDGKLGLWDRRHLDELVERERQGIDWVRGDSLVHGDLHPLNILVADRARVVDWAWSSLGAPWLDATSLVLRLVADGHTPEQAEEWARRIPAYRDAPDRGITAFSVLVLGMWTYRGAFPRLTEVARRYVRHRLAR</sequence>
<dbReference type="Gene3D" id="3.90.1200.10">
    <property type="match status" value="1"/>
</dbReference>
<feature type="compositionally biased region" description="Polar residues" evidence="1">
    <location>
        <begin position="23"/>
        <end position="33"/>
    </location>
</feature>
<evidence type="ECO:0000259" key="2">
    <source>
        <dbReference type="Pfam" id="PF01636"/>
    </source>
</evidence>
<reference evidence="4" key="1">
    <citation type="journal article" date="2019" name="Int. J. Syst. Evol. Microbiol.">
        <title>The Global Catalogue of Microorganisms (GCM) 10K type strain sequencing project: providing services to taxonomists for standard genome sequencing and annotation.</title>
        <authorList>
            <consortium name="The Broad Institute Genomics Platform"/>
            <consortium name="The Broad Institute Genome Sequencing Center for Infectious Disease"/>
            <person name="Wu L."/>
            <person name="Ma J."/>
        </authorList>
    </citation>
    <scope>NUCLEOTIDE SEQUENCE [LARGE SCALE GENOMIC DNA]</scope>
    <source>
        <strain evidence="4">CGMCC 4.7682</strain>
    </source>
</reference>
<evidence type="ECO:0000313" key="4">
    <source>
        <dbReference type="Proteomes" id="UP001595764"/>
    </source>
</evidence>
<feature type="domain" description="Aminoglycoside phosphotransferase" evidence="2">
    <location>
        <begin position="71"/>
        <end position="241"/>
    </location>
</feature>
<evidence type="ECO:0000256" key="1">
    <source>
        <dbReference type="SAM" id="MobiDB-lite"/>
    </source>
</evidence>
<dbReference type="EMBL" id="JBHRWI010000007">
    <property type="protein sequence ID" value="MFC3509836.1"/>
    <property type="molecule type" value="Genomic_DNA"/>
</dbReference>
<evidence type="ECO:0000313" key="3">
    <source>
        <dbReference type="EMBL" id="MFC3509836.1"/>
    </source>
</evidence>
<comment type="caution">
    <text evidence="3">The sequence shown here is derived from an EMBL/GenBank/DDBJ whole genome shotgun (WGS) entry which is preliminary data.</text>
</comment>
<dbReference type="InterPro" id="IPR002575">
    <property type="entry name" value="Aminoglycoside_PTrfase"/>
</dbReference>
<feature type="region of interest" description="Disordered" evidence="1">
    <location>
        <begin position="1"/>
        <end position="35"/>
    </location>
</feature>
<gene>
    <name evidence="3" type="ORF">ACFORO_06645</name>
</gene>
<accession>A0ABV7Q9B1</accession>
<protein>
    <submittedName>
        <fullName evidence="3">Phosphotransferase</fullName>
    </submittedName>
</protein>
<name>A0ABV7Q9B1_9PSEU</name>
<dbReference type="InterPro" id="IPR011009">
    <property type="entry name" value="Kinase-like_dom_sf"/>
</dbReference>
<keyword evidence="4" id="KW-1185">Reference proteome</keyword>
<dbReference type="SUPFAM" id="SSF56112">
    <property type="entry name" value="Protein kinase-like (PK-like)"/>
    <property type="match status" value="1"/>
</dbReference>